<evidence type="ECO:0000256" key="1">
    <source>
        <dbReference type="SAM" id="MobiDB-lite"/>
    </source>
</evidence>
<protein>
    <submittedName>
        <fullName evidence="2">Uncharacterized protein</fullName>
    </submittedName>
</protein>
<dbReference type="EMBL" id="AP029264">
    <property type="protein sequence ID" value="BFF94573.1"/>
    <property type="molecule type" value="Genomic_DNA"/>
</dbReference>
<organism evidence="2 3">
    <name type="scientific">Drosophila madeirensis</name>
    <name type="common">Fruit fly</name>
    <dbReference type="NCBI Taxonomy" id="30013"/>
    <lineage>
        <taxon>Eukaryota</taxon>
        <taxon>Metazoa</taxon>
        <taxon>Ecdysozoa</taxon>
        <taxon>Arthropoda</taxon>
        <taxon>Hexapoda</taxon>
        <taxon>Insecta</taxon>
        <taxon>Pterygota</taxon>
        <taxon>Neoptera</taxon>
        <taxon>Endopterygota</taxon>
        <taxon>Diptera</taxon>
        <taxon>Brachycera</taxon>
        <taxon>Muscomorpha</taxon>
        <taxon>Ephydroidea</taxon>
        <taxon>Drosophilidae</taxon>
        <taxon>Drosophila</taxon>
        <taxon>Sophophora</taxon>
    </lineage>
</organism>
<sequence>MSFINKLFSYFSGSKSQENRVRLSPSTVQHERDRFLRQIASPRPLQNFRNDLRLTALEKAGRDHLTLKQYSALIKKANYLWKNMSEDEKFKYCELARNFQATHIPALTLQKLVRHNLPSAQPRSSRRIQTMAVRGLTTVAPRMTSNNYDQAAEVLSNDQPPPATISSIVDQGIRRQDDKRKHSDGPDTDFDSETSTTRTSLNGALIKTIKSLAPNQKRFRRD</sequence>
<proteinExistence type="predicted"/>
<reference evidence="2 3" key="1">
    <citation type="submission" date="2024-02" db="EMBL/GenBank/DDBJ databases">
        <title>A chromosome-level genome assembly of Drosophila madeirensis, a fruit fly species endemic to Madeira island.</title>
        <authorList>
            <person name="Tomihara K."/>
            <person name="Llopart A."/>
            <person name="Yamamoto D."/>
        </authorList>
    </citation>
    <scope>NUCLEOTIDE SEQUENCE [LARGE SCALE GENOMIC DNA]</scope>
    <source>
        <strain evidence="2 3">RF1</strain>
    </source>
</reference>
<feature type="compositionally biased region" description="Basic and acidic residues" evidence="1">
    <location>
        <begin position="172"/>
        <end position="185"/>
    </location>
</feature>
<keyword evidence="3" id="KW-1185">Reference proteome</keyword>
<gene>
    <name evidence="2" type="ORF">DMAD_12173</name>
</gene>
<feature type="region of interest" description="Disordered" evidence="1">
    <location>
        <begin position="153"/>
        <end position="202"/>
    </location>
</feature>
<feature type="compositionally biased region" description="Polar residues" evidence="1">
    <location>
        <begin position="193"/>
        <end position="202"/>
    </location>
</feature>
<evidence type="ECO:0000313" key="2">
    <source>
        <dbReference type="EMBL" id="BFF94573.1"/>
    </source>
</evidence>
<name>A0AAU9FFV6_DROMD</name>
<dbReference type="Proteomes" id="UP001500889">
    <property type="component" value="Chromosome U"/>
</dbReference>
<accession>A0AAU9FFV6</accession>
<dbReference type="GO" id="GO:0005634">
    <property type="term" value="C:nucleus"/>
    <property type="evidence" value="ECO:0007669"/>
    <property type="project" value="UniProtKB-ARBA"/>
</dbReference>
<dbReference type="SUPFAM" id="SSF47095">
    <property type="entry name" value="HMG-box"/>
    <property type="match status" value="1"/>
</dbReference>
<evidence type="ECO:0000313" key="3">
    <source>
        <dbReference type="Proteomes" id="UP001500889"/>
    </source>
</evidence>
<dbReference type="InterPro" id="IPR036910">
    <property type="entry name" value="HMG_box_dom_sf"/>
</dbReference>
<dbReference type="AlphaFoldDB" id="A0AAU9FFV6"/>